<feature type="region of interest" description="Disordered" evidence="2">
    <location>
        <begin position="1"/>
        <end position="22"/>
    </location>
</feature>
<feature type="coiled-coil region" evidence="1">
    <location>
        <begin position="45"/>
        <end position="110"/>
    </location>
</feature>
<protein>
    <submittedName>
        <fullName evidence="3">Uncharacterized protein</fullName>
    </submittedName>
</protein>
<evidence type="ECO:0000313" key="3">
    <source>
        <dbReference type="EMBL" id="RDX89369.1"/>
    </source>
</evidence>
<evidence type="ECO:0000256" key="1">
    <source>
        <dbReference type="SAM" id="Coils"/>
    </source>
</evidence>
<name>A0A371GFL4_MUCPR</name>
<accession>A0A371GFL4</accession>
<proteinExistence type="predicted"/>
<evidence type="ECO:0000256" key="2">
    <source>
        <dbReference type="SAM" id="MobiDB-lite"/>
    </source>
</evidence>
<feature type="non-terminal residue" evidence="3">
    <location>
        <position position="1"/>
    </location>
</feature>
<gene>
    <name evidence="3" type="ORF">CR513_28916</name>
</gene>
<reference evidence="3" key="1">
    <citation type="submission" date="2018-05" db="EMBL/GenBank/DDBJ databases">
        <title>Draft genome of Mucuna pruriens seed.</title>
        <authorList>
            <person name="Nnadi N.E."/>
            <person name="Vos R."/>
            <person name="Hasami M.H."/>
            <person name="Devisetty U.K."/>
            <person name="Aguiy J.C."/>
        </authorList>
    </citation>
    <scope>NUCLEOTIDE SEQUENCE [LARGE SCALE GENOMIC DNA]</scope>
    <source>
        <strain evidence="3">JCA_2017</strain>
    </source>
</reference>
<organism evidence="3 4">
    <name type="scientific">Mucuna pruriens</name>
    <name type="common">Velvet bean</name>
    <name type="synonym">Dolichos pruriens</name>
    <dbReference type="NCBI Taxonomy" id="157652"/>
    <lineage>
        <taxon>Eukaryota</taxon>
        <taxon>Viridiplantae</taxon>
        <taxon>Streptophyta</taxon>
        <taxon>Embryophyta</taxon>
        <taxon>Tracheophyta</taxon>
        <taxon>Spermatophyta</taxon>
        <taxon>Magnoliopsida</taxon>
        <taxon>eudicotyledons</taxon>
        <taxon>Gunneridae</taxon>
        <taxon>Pentapetalae</taxon>
        <taxon>rosids</taxon>
        <taxon>fabids</taxon>
        <taxon>Fabales</taxon>
        <taxon>Fabaceae</taxon>
        <taxon>Papilionoideae</taxon>
        <taxon>50 kb inversion clade</taxon>
        <taxon>NPAAA clade</taxon>
        <taxon>indigoferoid/millettioid clade</taxon>
        <taxon>Phaseoleae</taxon>
        <taxon>Mucuna</taxon>
    </lineage>
</organism>
<feature type="coiled-coil region" evidence="1">
    <location>
        <begin position="171"/>
        <end position="226"/>
    </location>
</feature>
<dbReference type="Proteomes" id="UP000257109">
    <property type="component" value="Unassembled WGS sequence"/>
</dbReference>
<dbReference type="PANTHER" id="PTHR36390:SF1">
    <property type="entry name" value="MYOSIN HEAVY CHAIN-LIKE PROTEIN"/>
    <property type="match status" value="1"/>
</dbReference>
<keyword evidence="1" id="KW-0175">Coiled coil</keyword>
<dbReference type="STRING" id="157652.A0A371GFL4"/>
<feature type="coiled-coil region" evidence="1">
    <location>
        <begin position="284"/>
        <end position="329"/>
    </location>
</feature>
<keyword evidence="4" id="KW-1185">Reference proteome</keyword>
<dbReference type="EMBL" id="QJKJ01005693">
    <property type="protein sequence ID" value="RDX89369.1"/>
    <property type="molecule type" value="Genomic_DNA"/>
</dbReference>
<comment type="caution">
    <text evidence="3">The sequence shown here is derived from an EMBL/GenBank/DDBJ whole genome shotgun (WGS) entry which is preliminary data.</text>
</comment>
<sequence length="366" mass="42872">MSNSCRSDNHTPLNAEELGSRRRREILERHEKSLSEGHAEDKKHIQRLEKELLNCYQEIDYLQDQLSARNGEVSYLEECVRNLELKLEGMEDLREEVFSLREELIRSSSKKFSLIQELGAKEIELEKSASSMEKLEESFSSIALESQFEVESMKHDMMALEQSLFEAKKIQDETLDENNRMSRSIEELQVKLQDAQKVIISLNEENRELKEKLDTANKNSRISSQKDEYWLENKDRSQLQTQYSLSEQGNNFTIPADISTYEVHSPRVGRLAMILDPAAVLKGKMEVSQHIQEYECLIKKLKEELRQEKLRAKEEAEDLVQEMAELRYQFTSSLEEECKRRAYIEHASLQRIAELEAQLQREHKNP</sequence>
<evidence type="ECO:0000313" key="4">
    <source>
        <dbReference type="Proteomes" id="UP000257109"/>
    </source>
</evidence>
<dbReference type="PANTHER" id="PTHR36390">
    <property type="entry name" value="MYOSIN HEAVY CHAIN-LIKE PROTEIN"/>
    <property type="match status" value="1"/>
</dbReference>
<feature type="compositionally biased region" description="Polar residues" evidence="2">
    <location>
        <begin position="1"/>
        <end position="12"/>
    </location>
</feature>
<dbReference type="AlphaFoldDB" id="A0A371GFL4"/>
<dbReference type="OrthoDB" id="2020741at2759"/>